<protein>
    <recommendedName>
        <fullName evidence="3">Acetolactate synthase</fullName>
    </recommendedName>
</protein>
<proteinExistence type="predicted"/>
<dbReference type="AlphaFoldDB" id="W4HLX5"/>
<dbReference type="eggNOG" id="ENOG50313AB">
    <property type="taxonomic scope" value="Bacteria"/>
</dbReference>
<gene>
    <name evidence="1" type="ORF">ATO8_07891</name>
</gene>
<organism evidence="1 2">
    <name type="scientific">Roseivivax marinus</name>
    <dbReference type="NCBI Taxonomy" id="1379903"/>
    <lineage>
        <taxon>Bacteria</taxon>
        <taxon>Pseudomonadati</taxon>
        <taxon>Pseudomonadota</taxon>
        <taxon>Alphaproteobacteria</taxon>
        <taxon>Rhodobacterales</taxon>
        <taxon>Roseobacteraceae</taxon>
        <taxon>Roseivivax</taxon>
    </lineage>
</organism>
<dbReference type="EMBL" id="AQQW01000004">
    <property type="protein sequence ID" value="ETW13116.1"/>
    <property type="molecule type" value="Genomic_DNA"/>
</dbReference>
<keyword evidence="2" id="KW-1185">Reference proteome</keyword>
<name>W4HLX5_9RHOB</name>
<comment type="caution">
    <text evidence="1">The sequence shown here is derived from an EMBL/GenBank/DDBJ whole genome shotgun (WGS) entry which is preliminary data.</text>
</comment>
<reference evidence="1 2" key="1">
    <citation type="journal article" date="2014" name="Antonie Van Leeuwenhoek">
        <title>Roseivivax atlanticus sp. nov., isolated from surface seawater of the Atlantic Ocean.</title>
        <authorList>
            <person name="Li G."/>
            <person name="Lai Q."/>
            <person name="Liu X."/>
            <person name="Sun F."/>
            <person name="Shao Z."/>
        </authorList>
    </citation>
    <scope>NUCLEOTIDE SEQUENCE [LARGE SCALE GENOMIC DNA]</scope>
    <source>
        <strain evidence="1 2">22II-s10s</strain>
    </source>
</reference>
<dbReference type="InterPro" id="IPR045467">
    <property type="entry name" value="DUF6497"/>
</dbReference>
<dbReference type="Pfam" id="PF20107">
    <property type="entry name" value="DUF6497"/>
    <property type="match status" value="1"/>
</dbReference>
<evidence type="ECO:0008006" key="3">
    <source>
        <dbReference type="Google" id="ProtNLM"/>
    </source>
</evidence>
<dbReference type="Proteomes" id="UP000019063">
    <property type="component" value="Unassembled WGS sequence"/>
</dbReference>
<accession>W4HLX5</accession>
<dbReference type="STRING" id="1379903.ATO8_07891"/>
<sequence>MMRHSVEIAEVAGQARDSAAPTGGALSRGRGCLIPLSQKAVATVCAALSLTSIAVPGVAHADTHGPTIVKLADPGAIDVPSGQNVTLHEVLSEPDGLYRARFVAPDLDVGAGDLDVLTDDAEALCVEVVLPLLDAAALDAARVVVSLSAEPVPFGVAAPEVAQTFESFRIGDEACIWEAF</sequence>
<evidence type="ECO:0000313" key="2">
    <source>
        <dbReference type="Proteomes" id="UP000019063"/>
    </source>
</evidence>
<evidence type="ECO:0000313" key="1">
    <source>
        <dbReference type="EMBL" id="ETW13116.1"/>
    </source>
</evidence>